<organism evidence="1">
    <name type="scientific">uncultured Caudovirales phage</name>
    <dbReference type="NCBI Taxonomy" id="2100421"/>
    <lineage>
        <taxon>Viruses</taxon>
        <taxon>Duplodnaviria</taxon>
        <taxon>Heunggongvirae</taxon>
        <taxon>Uroviricota</taxon>
        <taxon>Caudoviricetes</taxon>
        <taxon>Peduoviridae</taxon>
        <taxon>Maltschvirus</taxon>
        <taxon>Maltschvirus maltsch</taxon>
    </lineage>
</organism>
<gene>
    <name evidence="1" type="ORF">UFOVP760_195</name>
</gene>
<dbReference type="EMBL" id="LR798360">
    <property type="protein sequence ID" value="CAB5226419.1"/>
    <property type="molecule type" value="Genomic_DNA"/>
</dbReference>
<sequence>MMKFDRLIFESIHKTNLKKVRIKVDPANVSVAEDLAKCNGYEGYVLAEGRVATKIMVIVPDDTSAMPVIDVPNDCIQQLIQRPDSIELDKFKRFLINSLNVPDGDPLVIHIISCTTIDDIEVFLKDNGFTEDDITKLYKYYIIYGE</sequence>
<name>A0A6J7X744_9CAUD</name>
<protein>
    <submittedName>
        <fullName evidence="1">Uncharacterized protein</fullName>
    </submittedName>
</protein>
<accession>A0A6J7X744</accession>
<evidence type="ECO:0000313" key="1">
    <source>
        <dbReference type="EMBL" id="CAB5226419.1"/>
    </source>
</evidence>
<reference evidence="1" key="1">
    <citation type="submission" date="2020-05" db="EMBL/GenBank/DDBJ databases">
        <authorList>
            <person name="Chiriac C."/>
            <person name="Salcher M."/>
            <person name="Ghai R."/>
            <person name="Kavagutti S V."/>
        </authorList>
    </citation>
    <scope>NUCLEOTIDE SEQUENCE</scope>
</reference>
<proteinExistence type="predicted"/>